<keyword evidence="4" id="KW-0862">Zinc</keyword>
<feature type="domain" description="IBR" evidence="6">
    <location>
        <begin position="471"/>
        <end position="539"/>
    </location>
</feature>
<comment type="caution">
    <text evidence="7">The sequence shown here is derived from an EMBL/GenBank/DDBJ whole genome shotgun (WGS) entry which is preliminary data.</text>
</comment>
<proteinExistence type="predicted"/>
<feature type="compositionally biased region" description="Low complexity" evidence="5">
    <location>
        <begin position="173"/>
        <end position="183"/>
    </location>
</feature>
<feature type="compositionally biased region" description="Basic and acidic residues" evidence="5">
    <location>
        <begin position="64"/>
        <end position="84"/>
    </location>
</feature>
<dbReference type="EMBL" id="ML978128">
    <property type="protein sequence ID" value="KAF2097372.1"/>
    <property type="molecule type" value="Genomic_DNA"/>
</dbReference>
<dbReference type="GO" id="GO:0008270">
    <property type="term" value="F:zinc ion binding"/>
    <property type="evidence" value="ECO:0007669"/>
    <property type="project" value="UniProtKB-KW"/>
</dbReference>
<feature type="compositionally biased region" description="Polar residues" evidence="5">
    <location>
        <begin position="377"/>
        <end position="390"/>
    </location>
</feature>
<dbReference type="InterPro" id="IPR031127">
    <property type="entry name" value="E3_UB_ligase_RBR"/>
</dbReference>
<feature type="compositionally biased region" description="Polar residues" evidence="5">
    <location>
        <begin position="301"/>
        <end position="317"/>
    </location>
</feature>
<feature type="compositionally biased region" description="Low complexity" evidence="5">
    <location>
        <begin position="108"/>
        <end position="125"/>
    </location>
</feature>
<dbReference type="Proteomes" id="UP000799772">
    <property type="component" value="Unassembled WGS sequence"/>
</dbReference>
<gene>
    <name evidence="7" type="ORF">NA57DRAFT_57963</name>
</gene>
<evidence type="ECO:0000256" key="5">
    <source>
        <dbReference type="SAM" id="MobiDB-lite"/>
    </source>
</evidence>
<feature type="compositionally biased region" description="Basic and acidic residues" evidence="5">
    <location>
        <begin position="42"/>
        <end position="54"/>
    </location>
</feature>
<reference evidence="7" key="1">
    <citation type="journal article" date="2020" name="Stud. Mycol.">
        <title>101 Dothideomycetes genomes: a test case for predicting lifestyles and emergence of pathogens.</title>
        <authorList>
            <person name="Haridas S."/>
            <person name="Albert R."/>
            <person name="Binder M."/>
            <person name="Bloem J."/>
            <person name="Labutti K."/>
            <person name="Salamov A."/>
            <person name="Andreopoulos B."/>
            <person name="Baker S."/>
            <person name="Barry K."/>
            <person name="Bills G."/>
            <person name="Bluhm B."/>
            <person name="Cannon C."/>
            <person name="Castanera R."/>
            <person name="Culley D."/>
            <person name="Daum C."/>
            <person name="Ezra D."/>
            <person name="Gonzalez J."/>
            <person name="Henrissat B."/>
            <person name="Kuo A."/>
            <person name="Liang C."/>
            <person name="Lipzen A."/>
            <person name="Lutzoni F."/>
            <person name="Magnuson J."/>
            <person name="Mondo S."/>
            <person name="Nolan M."/>
            <person name="Ohm R."/>
            <person name="Pangilinan J."/>
            <person name="Park H.-J."/>
            <person name="Ramirez L."/>
            <person name="Alfaro M."/>
            <person name="Sun H."/>
            <person name="Tritt A."/>
            <person name="Yoshinaga Y."/>
            <person name="Zwiers L.-H."/>
            <person name="Turgeon B."/>
            <person name="Goodwin S."/>
            <person name="Spatafora J."/>
            <person name="Crous P."/>
            <person name="Grigoriev I."/>
        </authorList>
    </citation>
    <scope>NUCLEOTIDE SEQUENCE</scope>
    <source>
        <strain evidence="7">CBS 133067</strain>
    </source>
</reference>
<sequence>MAPGHLRSTHGDDSNRRRRHRHKHDTSYNSDDHRPSHKRHSAYRDEEYDRDGHRIRSSHRHRHRVDEDRSRRNREYEGRREVAARGHSRRYGAVEANASRRRHAAPGTLHRTLSSSTLSSITSASPHLEQSSRISEAPLYHEQLRQSQTGHSSRRRPGLEESFSRHARHLPRPARSSPPVSARNPPPPPAPLPPPALETKSDIGSLSSDSSEDSDDERDTAPVSMRTPPPLLNHTPATTPSVAPIPEQIIPSASVPTSEMPKGDAQAALAPGAPQYAAVPPQISSDPPPPSLDGHRRYSRTDNNSFLSQLARSTNLHSSSRRSVVSTRPKLSTPPAASITTTEPQPQTQPQPQPPRPSMRRTVSTTTAPAIIRRKTTGSILSSILKPQTQPSAPSAPAEPPAPEEKVECLTCCDEVPVSQSAKLECDHVMCNSCLKRIFRLSVKDPEHMPPKCCTEHHIPLNLVAPLFDNKFKTLWNEKFREFSTKDRMYCPKAGCGEWIQPKDIKLDRSVGRRYGTCTNRCTAEFCMICGLKWKTCDCPWFNTPPDAEDMPFGGMLFPPPALFRPRIRMRAAGHFGYPPPLPGAARGAGGFHAEIAARRAQERADERLARQLQAQDFGVDEPIDPLDMVLERDFGFGGMDAGANLAIHLMGIAGLALRDDELGPDVFQAARHRRPSPFGRGYWMRPQPGENANQPRGRRARSPPRVPPGSPDFERHVLRADIPRPRMPRTPEAPEAPGAGVLRSAEVPSVIDDETTYSTSIWASETDSMGMRRAGLGRRATVHESAMDDLPGRPSTAAMAGLAGGGGGLSRGRDRVGGWLEHVAGAPAREYTPMFGGGDRLF</sequence>
<dbReference type="AlphaFoldDB" id="A0A9P4ICX0"/>
<name>A0A9P4ICX0_9PEZI</name>
<dbReference type="GO" id="GO:0004842">
    <property type="term" value="F:ubiquitin-protein transferase activity"/>
    <property type="evidence" value="ECO:0007669"/>
    <property type="project" value="InterPro"/>
</dbReference>
<dbReference type="GO" id="GO:0016567">
    <property type="term" value="P:protein ubiquitination"/>
    <property type="evidence" value="ECO:0007669"/>
    <property type="project" value="InterPro"/>
</dbReference>
<evidence type="ECO:0000256" key="1">
    <source>
        <dbReference type="ARBA" id="ARBA00022723"/>
    </source>
</evidence>
<feature type="compositionally biased region" description="Pro residues" evidence="5">
    <location>
        <begin position="184"/>
        <end position="196"/>
    </location>
</feature>
<evidence type="ECO:0000313" key="7">
    <source>
        <dbReference type="EMBL" id="KAF2097372.1"/>
    </source>
</evidence>
<feature type="region of interest" description="Disordered" evidence="5">
    <location>
        <begin position="677"/>
        <end position="716"/>
    </location>
</feature>
<keyword evidence="1" id="KW-0479">Metal-binding</keyword>
<dbReference type="CDD" id="cd20335">
    <property type="entry name" value="BRcat_RBR"/>
    <property type="match status" value="1"/>
</dbReference>
<keyword evidence="3" id="KW-0833">Ubl conjugation pathway</keyword>
<dbReference type="SUPFAM" id="SSF57850">
    <property type="entry name" value="RING/U-box"/>
    <property type="match status" value="1"/>
</dbReference>
<feature type="compositionally biased region" description="Low complexity" evidence="5">
    <location>
        <begin position="265"/>
        <end position="285"/>
    </location>
</feature>
<dbReference type="PROSITE" id="PS00518">
    <property type="entry name" value="ZF_RING_1"/>
    <property type="match status" value="1"/>
</dbReference>
<evidence type="ECO:0000256" key="3">
    <source>
        <dbReference type="ARBA" id="ARBA00022786"/>
    </source>
</evidence>
<evidence type="ECO:0000256" key="4">
    <source>
        <dbReference type="ARBA" id="ARBA00022833"/>
    </source>
</evidence>
<keyword evidence="2" id="KW-0863">Zinc-finger</keyword>
<evidence type="ECO:0000259" key="6">
    <source>
        <dbReference type="Pfam" id="PF01485"/>
    </source>
</evidence>
<organism evidence="7 8">
    <name type="scientific">Rhizodiscina lignyota</name>
    <dbReference type="NCBI Taxonomy" id="1504668"/>
    <lineage>
        <taxon>Eukaryota</taxon>
        <taxon>Fungi</taxon>
        <taxon>Dikarya</taxon>
        <taxon>Ascomycota</taxon>
        <taxon>Pezizomycotina</taxon>
        <taxon>Dothideomycetes</taxon>
        <taxon>Pleosporomycetidae</taxon>
        <taxon>Aulographales</taxon>
        <taxon>Rhizodiscinaceae</taxon>
        <taxon>Rhizodiscina</taxon>
    </lineage>
</organism>
<evidence type="ECO:0000256" key="2">
    <source>
        <dbReference type="ARBA" id="ARBA00022771"/>
    </source>
</evidence>
<dbReference type="PANTHER" id="PTHR11685">
    <property type="entry name" value="RBR FAMILY RING FINGER AND IBR DOMAIN-CONTAINING"/>
    <property type="match status" value="1"/>
</dbReference>
<dbReference type="OrthoDB" id="9977870at2759"/>
<feature type="compositionally biased region" description="Pro residues" evidence="5">
    <location>
        <begin position="347"/>
        <end position="357"/>
    </location>
</feature>
<dbReference type="InterPro" id="IPR002867">
    <property type="entry name" value="IBR_dom"/>
</dbReference>
<evidence type="ECO:0000313" key="8">
    <source>
        <dbReference type="Proteomes" id="UP000799772"/>
    </source>
</evidence>
<dbReference type="InterPro" id="IPR017907">
    <property type="entry name" value="Znf_RING_CS"/>
</dbReference>
<protein>
    <recommendedName>
        <fullName evidence="6">IBR domain-containing protein</fullName>
    </recommendedName>
</protein>
<dbReference type="Pfam" id="PF01485">
    <property type="entry name" value="IBR"/>
    <property type="match status" value="1"/>
</dbReference>
<accession>A0A9P4ICX0</accession>
<keyword evidence="8" id="KW-1185">Reference proteome</keyword>
<feature type="region of interest" description="Disordered" evidence="5">
    <location>
        <begin position="1"/>
        <end position="402"/>
    </location>
</feature>
<dbReference type="Gene3D" id="1.20.120.1750">
    <property type="match status" value="1"/>
</dbReference>